<protein>
    <submittedName>
        <fullName evidence="1">Uncharacterized protein</fullName>
    </submittedName>
</protein>
<evidence type="ECO:0000313" key="2">
    <source>
        <dbReference type="Proteomes" id="UP000821845"/>
    </source>
</evidence>
<keyword evidence="2" id="KW-1185">Reference proteome</keyword>
<dbReference type="EMBL" id="CM023481">
    <property type="protein sequence ID" value="KAH6944198.1"/>
    <property type="molecule type" value="Genomic_DNA"/>
</dbReference>
<proteinExistence type="predicted"/>
<reference evidence="1" key="1">
    <citation type="submission" date="2020-05" db="EMBL/GenBank/DDBJ databases">
        <title>Large-scale comparative analyses of tick genomes elucidate their genetic diversity and vector capacities.</title>
        <authorList>
            <person name="Jia N."/>
            <person name="Wang J."/>
            <person name="Shi W."/>
            <person name="Du L."/>
            <person name="Sun Y."/>
            <person name="Zhan W."/>
            <person name="Jiang J."/>
            <person name="Wang Q."/>
            <person name="Zhang B."/>
            <person name="Ji P."/>
            <person name="Sakyi L.B."/>
            <person name="Cui X."/>
            <person name="Yuan T."/>
            <person name="Jiang B."/>
            <person name="Yang W."/>
            <person name="Lam T.T.-Y."/>
            <person name="Chang Q."/>
            <person name="Ding S."/>
            <person name="Wang X."/>
            <person name="Zhu J."/>
            <person name="Ruan X."/>
            <person name="Zhao L."/>
            <person name="Wei J."/>
            <person name="Que T."/>
            <person name="Du C."/>
            <person name="Cheng J."/>
            <person name="Dai P."/>
            <person name="Han X."/>
            <person name="Huang E."/>
            <person name="Gao Y."/>
            <person name="Liu J."/>
            <person name="Shao H."/>
            <person name="Ye R."/>
            <person name="Li L."/>
            <person name="Wei W."/>
            <person name="Wang X."/>
            <person name="Wang C."/>
            <person name="Yang T."/>
            <person name="Huo Q."/>
            <person name="Li W."/>
            <person name="Guo W."/>
            <person name="Chen H."/>
            <person name="Zhou L."/>
            <person name="Ni X."/>
            <person name="Tian J."/>
            <person name="Zhou Y."/>
            <person name="Sheng Y."/>
            <person name="Liu T."/>
            <person name="Pan Y."/>
            <person name="Xia L."/>
            <person name="Li J."/>
            <person name="Zhao F."/>
            <person name="Cao W."/>
        </authorList>
    </citation>
    <scope>NUCLEOTIDE SEQUENCE</scope>
    <source>
        <strain evidence="1">Hyas-2018</strain>
    </source>
</reference>
<sequence>MAIAVALRSCTGASVIYSDSRIATHTFSAALVSSKAAVVVNKLFCQERGEENFPSSHIAWFPAHMGNISGPPNCNPNERAHQLARELAFRVCGSPPHFNTAWRNRNNKDPLVSYHELASGRRSIIMAKKMTENGREDESVSMLLNANAQCTVSDEEVLNKLELLHVSLIKENYDSAVLDLLTNVCELLKLKGESIDSSFTDQMDCYFDTLRNAARDDNLDVIGRVRLLEVIELRASGWKFTDECIAYYKYKYAALQEETARARALALLKRIEDDPHLACFVDAARCEQSSNFSTVIVDHSGQIVNAASLKCSTPSRAEQVAVPIALLDNSRTQIFTDSRLAVRDFASGSIAGDAHKILKDKTISLHTITWFSVNLDSHLDSLPMLNDIAQPKPAH</sequence>
<comment type="caution">
    <text evidence="1">The sequence shown here is derived from an EMBL/GenBank/DDBJ whole genome shotgun (WGS) entry which is preliminary data.</text>
</comment>
<dbReference type="Proteomes" id="UP000821845">
    <property type="component" value="Chromosome 1"/>
</dbReference>
<evidence type="ECO:0000313" key="1">
    <source>
        <dbReference type="EMBL" id="KAH6944198.1"/>
    </source>
</evidence>
<name>A0ACB7TB77_HYAAI</name>
<accession>A0ACB7TB77</accession>
<gene>
    <name evidence="1" type="ORF">HPB50_002265</name>
</gene>
<organism evidence="1 2">
    <name type="scientific">Hyalomma asiaticum</name>
    <name type="common">Tick</name>
    <dbReference type="NCBI Taxonomy" id="266040"/>
    <lineage>
        <taxon>Eukaryota</taxon>
        <taxon>Metazoa</taxon>
        <taxon>Ecdysozoa</taxon>
        <taxon>Arthropoda</taxon>
        <taxon>Chelicerata</taxon>
        <taxon>Arachnida</taxon>
        <taxon>Acari</taxon>
        <taxon>Parasitiformes</taxon>
        <taxon>Ixodida</taxon>
        <taxon>Ixodoidea</taxon>
        <taxon>Ixodidae</taxon>
        <taxon>Hyalomminae</taxon>
        <taxon>Hyalomma</taxon>
    </lineage>
</organism>